<proteinExistence type="predicted"/>
<dbReference type="SMART" id="SM00387">
    <property type="entry name" value="HATPase_c"/>
    <property type="match status" value="1"/>
</dbReference>
<reference evidence="9" key="1">
    <citation type="submission" date="2021-04" db="EMBL/GenBank/DDBJ databases">
        <authorList>
            <person name="Hartkoorn R.C."/>
            <person name="Beaudoing E."/>
            <person name="Hot D."/>
        </authorList>
    </citation>
    <scope>NUCLEOTIDE SEQUENCE</scope>
    <source>
        <strain evidence="9">NRRL B-16292</strain>
    </source>
</reference>
<dbReference type="RefSeq" id="WP_259855512.1">
    <property type="nucleotide sequence ID" value="NZ_BAAAST010000085.1"/>
</dbReference>
<sequence length="743" mass="78634">MLAIPIVMLVAIWLFAVSVTLESALDLRNSKLTGDKVTEPAEAMVEQLQVERQLTTVYLAGGRADAAAVREQRAKSDVEIAEFRALATDRDLQDVASAETKRAIVTVTEALDGLAQLRSLADGGGAAGTVRQGYSAIIMATYAIGESATNHRDSDVAEEALGVFVLGLSRDLFSQEDALVAEAATSGQFTGAVHTELVTVIGQKRLVLPYGVSLLPEEAQQRYQALVSGAAMRRLAALEDRLLATAPGSAQAAGIDLGQWRAAFDPVNEELKAFRSQMQRQNVQAARDASDAIFLRLGVAGLAGLVAVVLSLVLSVRIGRSLARRLDGLRVAALELADERLPSVVSRLRRGVAVDVAAEVPPLRLGTDEIGQVGEAFNSVQRTAVASAVEEASVRQGMNEVFLNIARRSQTLLHRQLSLLDGMERRTSEPEDLADLFRVDHLATRMRRHAEDLVILAGATPGRGWRNPVPVVDVVRGAVSEIEDYARVQVLHVGDGAVVGRAVGDVIHLLAELVENATVFSPPHTRVRVSGQSVPNGFVIEIEDRGLGMVAEAIAEANRRLAEPPEFDPASSARLGLFVVAQLAARHGVRVVLRPSPYGGVTAVVLLPVDLVVAPAAMEGVAAESFSWLPAGPAAVPSVRRPLPVAPDPDVVAVEPDSPGPDGGPDGGGDGGRGRQGLPRRVRQRGLAPQLQDDSTVVIGAEELEAPARSPEELRRMMASFQAGTVRGRHASAGDAGDTGRGV</sequence>
<reference evidence="9" key="2">
    <citation type="submission" date="2022-09" db="EMBL/GenBank/DDBJ databases">
        <title>Biosynthetic gene clusters of Dactylosporangioum fulvum.</title>
        <authorList>
            <person name="Caradec T."/>
        </authorList>
    </citation>
    <scope>NUCLEOTIDE SEQUENCE</scope>
    <source>
        <strain evidence="9">NRRL B-16292</strain>
    </source>
</reference>
<dbReference type="SUPFAM" id="SSF55874">
    <property type="entry name" value="ATPase domain of HSP90 chaperone/DNA topoisomerase II/histidine kinase"/>
    <property type="match status" value="1"/>
</dbReference>
<dbReference type="InterPro" id="IPR036890">
    <property type="entry name" value="HATPase_C_sf"/>
</dbReference>
<dbReference type="EMBL" id="CP073720">
    <property type="protein sequence ID" value="UWP78430.1"/>
    <property type="molecule type" value="Genomic_DNA"/>
</dbReference>
<dbReference type="Pfam" id="PF08376">
    <property type="entry name" value="NIT"/>
    <property type="match status" value="1"/>
</dbReference>
<protein>
    <recommendedName>
        <fullName evidence="2">histidine kinase</fullName>
        <ecNumber evidence="2">2.7.13.3</ecNumber>
    </recommendedName>
</protein>
<dbReference type="PANTHER" id="PTHR45436:SF5">
    <property type="entry name" value="SENSOR HISTIDINE KINASE TRCS"/>
    <property type="match status" value="1"/>
</dbReference>
<comment type="catalytic activity">
    <reaction evidence="1">
        <text>ATP + protein L-histidine = ADP + protein N-phospho-L-histidine.</text>
        <dbReference type="EC" id="2.7.13.3"/>
    </reaction>
</comment>
<dbReference type="EC" id="2.7.13.3" evidence="2"/>
<evidence type="ECO:0000256" key="3">
    <source>
        <dbReference type="ARBA" id="ARBA00022553"/>
    </source>
</evidence>
<evidence type="ECO:0000313" key="9">
    <source>
        <dbReference type="EMBL" id="UWP78430.1"/>
    </source>
</evidence>
<feature type="transmembrane region" description="Helical" evidence="7">
    <location>
        <begin position="293"/>
        <end position="316"/>
    </location>
</feature>
<keyword evidence="7" id="KW-1133">Transmembrane helix</keyword>
<feature type="region of interest" description="Disordered" evidence="6">
    <location>
        <begin position="640"/>
        <end position="743"/>
    </location>
</feature>
<gene>
    <name evidence="9" type="ORF">Dfulv_24895</name>
</gene>
<keyword evidence="5" id="KW-0418">Kinase</keyword>
<accession>A0ABY5VM75</accession>
<evidence type="ECO:0000256" key="7">
    <source>
        <dbReference type="SAM" id="Phobius"/>
    </source>
</evidence>
<evidence type="ECO:0000256" key="5">
    <source>
        <dbReference type="ARBA" id="ARBA00022777"/>
    </source>
</evidence>
<dbReference type="Gene3D" id="3.30.565.10">
    <property type="entry name" value="Histidine kinase-like ATPase, C-terminal domain"/>
    <property type="match status" value="1"/>
</dbReference>
<keyword evidence="7" id="KW-0812">Transmembrane</keyword>
<evidence type="ECO:0000313" key="10">
    <source>
        <dbReference type="Proteomes" id="UP001059617"/>
    </source>
</evidence>
<feature type="domain" description="Histidine kinase/HSP90-like ATPase" evidence="8">
    <location>
        <begin position="501"/>
        <end position="611"/>
    </location>
</feature>
<dbReference type="InterPro" id="IPR050428">
    <property type="entry name" value="TCS_sensor_his_kinase"/>
</dbReference>
<evidence type="ECO:0000256" key="1">
    <source>
        <dbReference type="ARBA" id="ARBA00000085"/>
    </source>
</evidence>
<dbReference type="Gene3D" id="6.10.340.10">
    <property type="match status" value="1"/>
</dbReference>
<dbReference type="Proteomes" id="UP001059617">
    <property type="component" value="Chromosome"/>
</dbReference>
<dbReference type="InterPro" id="IPR003594">
    <property type="entry name" value="HATPase_dom"/>
</dbReference>
<evidence type="ECO:0000256" key="6">
    <source>
        <dbReference type="SAM" id="MobiDB-lite"/>
    </source>
</evidence>
<keyword evidence="3" id="KW-0597">Phosphoprotein</keyword>
<evidence type="ECO:0000256" key="4">
    <source>
        <dbReference type="ARBA" id="ARBA00022679"/>
    </source>
</evidence>
<dbReference type="Pfam" id="PF02518">
    <property type="entry name" value="HATPase_c"/>
    <property type="match status" value="1"/>
</dbReference>
<keyword evidence="4" id="KW-0808">Transferase</keyword>
<dbReference type="PANTHER" id="PTHR45436">
    <property type="entry name" value="SENSOR HISTIDINE KINASE YKOH"/>
    <property type="match status" value="1"/>
</dbReference>
<keyword evidence="10" id="KW-1185">Reference proteome</keyword>
<evidence type="ECO:0000256" key="2">
    <source>
        <dbReference type="ARBA" id="ARBA00012438"/>
    </source>
</evidence>
<evidence type="ECO:0000259" key="8">
    <source>
        <dbReference type="SMART" id="SM00387"/>
    </source>
</evidence>
<feature type="compositionally biased region" description="Gly residues" evidence="6">
    <location>
        <begin position="661"/>
        <end position="675"/>
    </location>
</feature>
<dbReference type="InterPro" id="IPR013587">
    <property type="entry name" value="Nitrate/nitrite_sensing"/>
</dbReference>
<feature type="compositionally biased region" description="Low complexity" evidence="6">
    <location>
        <begin position="640"/>
        <end position="657"/>
    </location>
</feature>
<name>A0ABY5VM75_9ACTN</name>
<keyword evidence="7" id="KW-0472">Membrane</keyword>
<organism evidence="9 10">
    <name type="scientific">Dactylosporangium fulvum</name>
    <dbReference type="NCBI Taxonomy" id="53359"/>
    <lineage>
        <taxon>Bacteria</taxon>
        <taxon>Bacillati</taxon>
        <taxon>Actinomycetota</taxon>
        <taxon>Actinomycetes</taxon>
        <taxon>Micromonosporales</taxon>
        <taxon>Micromonosporaceae</taxon>
        <taxon>Dactylosporangium</taxon>
    </lineage>
</organism>